<dbReference type="SMART" id="SM00567">
    <property type="entry name" value="EZ_HEAT"/>
    <property type="match status" value="5"/>
</dbReference>
<dbReference type="SUPFAM" id="SSF48371">
    <property type="entry name" value="ARM repeat"/>
    <property type="match status" value="2"/>
</dbReference>
<keyword evidence="2" id="KW-0605">Phycobilisome</keyword>
<sequence length="423" mass="47534">MTHIKPEAVRNQSSDSIEKILHLGLLAAQQQDWLLVSNYLQQLPQTKNHQQAKRFALEDRDWQLAFEIALAMLRGADFQHKWEISKLLPLFGENSLGTLITLVKDETIPGDVRWFICQILGNFHREQVVLTLVELLHSTTDRELMAIAGKTLTKIGNYAIDALKDLLTQPEYRYLAVQSLSYIRTVETIEPLMEVTVDNEPKLRAIAIKALGSFHDLRIPPLLITALQDKASAVRQEAAIALGFRPDLCLELDLVGHLCPLLYDLNLEVCRQTAISLGRMKCDRATQALFTVLQLDTTPDSLKLDLVKALGWSELSSAINYLELALANSTVAVTQEIVIVLGRTNKSHLKFQAAKVLIGFWQSQNRLLESPQLRQSLATSLGELGGEWGKTTLEQLTRDSDRKVQLHAFFALKKVISQSEKTN</sequence>
<dbReference type="PANTHER" id="PTHR12697:SF38">
    <property type="entry name" value="PBS LYASE HEAT DOMAIN PROTEIN REPEAT-CONTAINING PROTEIN"/>
    <property type="match status" value="1"/>
</dbReference>
<dbReference type="Proteomes" id="UP000729733">
    <property type="component" value="Unassembled WGS sequence"/>
</dbReference>
<dbReference type="AlphaFoldDB" id="A0A964BQW9"/>
<keyword evidence="4" id="KW-1185">Reference proteome</keyword>
<evidence type="ECO:0000256" key="1">
    <source>
        <dbReference type="ARBA" id="ARBA00022549"/>
    </source>
</evidence>
<dbReference type="GO" id="GO:0016491">
    <property type="term" value="F:oxidoreductase activity"/>
    <property type="evidence" value="ECO:0007669"/>
    <property type="project" value="TreeGrafter"/>
</dbReference>
<dbReference type="EMBL" id="JADWDC010000011">
    <property type="protein sequence ID" value="MCC0176627.1"/>
    <property type="molecule type" value="Genomic_DNA"/>
</dbReference>
<reference evidence="3" key="1">
    <citation type="journal article" date="2021" name="Antonie Van Leeuwenhoek">
        <title>Draft genome and description of Waterburya agarophytonicola gen. nov. sp. nov. (Pleurocapsales, Cyanobacteria): a seaweed symbiont.</title>
        <authorList>
            <person name="Bonthond G."/>
            <person name="Shalygin S."/>
            <person name="Bayer T."/>
            <person name="Weinberger F."/>
        </authorList>
    </citation>
    <scope>NUCLEOTIDE SEQUENCE</scope>
    <source>
        <strain evidence="3">KI4</strain>
    </source>
</reference>
<evidence type="ECO:0000313" key="3">
    <source>
        <dbReference type="EMBL" id="MCC0176627.1"/>
    </source>
</evidence>
<dbReference type="PANTHER" id="PTHR12697">
    <property type="entry name" value="PBS LYASE HEAT-LIKE PROTEIN"/>
    <property type="match status" value="1"/>
</dbReference>
<dbReference type="InterPro" id="IPR004155">
    <property type="entry name" value="PBS_lyase_HEAT"/>
</dbReference>
<gene>
    <name evidence="3" type="ORF">I4641_06495</name>
</gene>
<keyword evidence="1" id="KW-0042">Antenna complex</keyword>
<dbReference type="InterPro" id="IPR011989">
    <property type="entry name" value="ARM-like"/>
</dbReference>
<comment type="caution">
    <text evidence="3">The sequence shown here is derived from an EMBL/GenBank/DDBJ whole genome shotgun (WGS) entry which is preliminary data.</text>
</comment>
<evidence type="ECO:0000313" key="4">
    <source>
        <dbReference type="Proteomes" id="UP000729733"/>
    </source>
</evidence>
<dbReference type="RefSeq" id="WP_229639665.1">
    <property type="nucleotide sequence ID" value="NZ_JADWDC010000011.1"/>
</dbReference>
<evidence type="ECO:0000256" key="2">
    <source>
        <dbReference type="ARBA" id="ARBA00022738"/>
    </source>
</evidence>
<dbReference type="InterPro" id="IPR016024">
    <property type="entry name" value="ARM-type_fold"/>
</dbReference>
<dbReference type="GO" id="GO:0030089">
    <property type="term" value="C:phycobilisome"/>
    <property type="evidence" value="ECO:0007669"/>
    <property type="project" value="UniProtKB-KW"/>
</dbReference>
<dbReference type="Gene3D" id="1.25.10.10">
    <property type="entry name" value="Leucine-rich Repeat Variant"/>
    <property type="match status" value="3"/>
</dbReference>
<accession>A0A964BQW9</accession>
<dbReference type="Pfam" id="PF13646">
    <property type="entry name" value="HEAT_2"/>
    <property type="match status" value="2"/>
</dbReference>
<protein>
    <submittedName>
        <fullName evidence="3">HEAT repeat domain-containing protein</fullName>
    </submittedName>
</protein>
<name>A0A964BQW9_9CYAN</name>
<organism evidence="3 4">
    <name type="scientific">Waterburya agarophytonicola KI4</name>
    <dbReference type="NCBI Taxonomy" id="2874699"/>
    <lineage>
        <taxon>Bacteria</taxon>
        <taxon>Bacillati</taxon>
        <taxon>Cyanobacteriota</taxon>
        <taxon>Cyanophyceae</taxon>
        <taxon>Pleurocapsales</taxon>
        <taxon>Hyellaceae</taxon>
        <taxon>Waterburya</taxon>
        <taxon>Waterburya agarophytonicola</taxon>
    </lineage>
</organism>
<proteinExistence type="predicted"/>